<evidence type="ECO:0000256" key="2">
    <source>
        <dbReference type="PROSITE-ProRule" id="PRU00176"/>
    </source>
</evidence>
<dbReference type="Gene3D" id="1.10.110.10">
    <property type="entry name" value="Plant lipid-transfer and hydrophobic proteins"/>
    <property type="match status" value="1"/>
</dbReference>
<gene>
    <name evidence="7" type="ORF">BRAA07T30615Z</name>
    <name evidence="6" type="ORF">BRAPAZ1V2_A07P31850.2</name>
</gene>
<name>A0A3P6BEB7_BRACM</name>
<proteinExistence type="predicted"/>
<dbReference type="Pfam" id="PF14368">
    <property type="entry name" value="LTP_2"/>
    <property type="match status" value="1"/>
</dbReference>
<evidence type="ECO:0000256" key="1">
    <source>
        <dbReference type="ARBA" id="ARBA00022884"/>
    </source>
</evidence>
<accession>A0A3P6BEB7</accession>
<dbReference type="InterPro" id="IPR000504">
    <property type="entry name" value="RRM_dom"/>
</dbReference>
<dbReference type="InterPro" id="IPR012677">
    <property type="entry name" value="Nucleotide-bd_a/b_plait_sf"/>
</dbReference>
<dbReference type="PANTHER" id="PTHR48029">
    <property type="entry name" value="NUCLEOLAR PROTEIN 8"/>
    <property type="match status" value="1"/>
</dbReference>
<dbReference type="SMART" id="SM00499">
    <property type="entry name" value="AAI"/>
    <property type="match status" value="1"/>
</dbReference>
<dbReference type="GO" id="GO:0003723">
    <property type="term" value="F:RNA binding"/>
    <property type="evidence" value="ECO:0007669"/>
    <property type="project" value="UniProtKB-UniRule"/>
</dbReference>
<dbReference type="InterPro" id="IPR035979">
    <property type="entry name" value="RBD_domain_sf"/>
</dbReference>
<dbReference type="Pfam" id="PF00076">
    <property type="entry name" value="RRM_1"/>
    <property type="match status" value="1"/>
</dbReference>
<feature type="domain" description="RRM" evidence="5">
    <location>
        <begin position="185"/>
        <end position="263"/>
    </location>
</feature>
<dbReference type="CDD" id="cd00010">
    <property type="entry name" value="AAI_LTSS"/>
    <property type="match status" value="1"/>
</dbReference>
<feature type="compositionally biased region" description="Polar residues" evidence="3">
    <location>
        <begin position="277"/>
        <end position="289"/>
    </location>
</feature>
<dbReference type="InterPro" id="IPR003954">
    <property type="entry name" value="RRM_euk-type"/>
</dbReference>
<reference evidence="7" key="1">
    <citation type="submission" date="2018-11" db="EMBL/GenBank/DDBJ databases">
        <authorList>
            <consortium name="Genoscope - CEA"/>
            <person name="William W."/>
        </authorList>
    </citation>
    <scope>NUCLEOTIDE SEQUENCE</scope>
</reference>
<protein>
    <recommendedName>
        <fullName evidence="5">RRM domain-containing protein</fullName>
    </recommendedName>
</protein>
<dbReference type="SMART" id="SM00361">
    <property type="entry name" value="RRM_1"/>
    <property type="match status" value="1"/>
</dbReference>
<dbReference type="SUPFAM" id="SSF47699">
    <property type="entry name" value="Bifunctional inhibitor/lipid-transfer protein/seed storage 2S albumin"/>
    <property type="match status" value="1"/>
</dbReference>
<sequence>MEICKFLTLIFLAIVVLYPVQATAQGGDPHLMSCMQKLMSCQPYIHAVNPPPPPSCCGPMKEIVVKDAPCLCAVFNDPAILKTLNLTKENALDLPKACGANPDISLCSKTASLPPTAPPGPTSVTTSCCFSSSVYFRCWRGRINVGTVVNSARRRHDVGGLLVSGCLSSPDSSSPPSSSISGPKTKLYVSGLSFRTTEDNLRNVFEQFGKLTLVNLVMDKVANRPRGFAFLRYETEEESMKAIQGMHGKFLDGRVIFVEEAKPKSDLQRAKPRSDFNKAQTKPRTFRTW</sequence>
<keyword evidence="1 2" id="KW-0694">RNA-binding</keyword>
<feature type="chain" id="PRO_5039802480" description="RRM domain-containing protein" evidence="4">
    <location>
        <begin position="23"/>
        <end position="289"/>
    </location>
</feature>
<dbReference type="PANTHER" id="PTHR48029:SF1">
    <property type="entry name" value="NUCLEOLAR PROTEIN 8"/>
    <property type="match status" value="1"/>
</dbReference>
<evidence type="ECO:0000313" key="6">
    <source>
        <dbReference type="EMBL" id="CAG7903541.1"/>
    </source>
</evidence>
<feature type="signal peptide" evidence="4">
    <location>
        <begin position="1"/>
        <end position="22"/>
    </location>
</feature>
<organism evidence="7">
    <name type="scientific">Brassica campestris</name>
    <name type="common">Field mustard</name>
    <dbReference type="NCBI Taxonomy" id="3711"/>
    <lineage>
        <taxon>Eukaryota</taxon>
        <taxon>Viridiplantae</taxon>
        <taxon>Streptophyta</taxon>
        <taxon>Embryophyta</taxon>
        <taxon>Tracheophyta</taxon>
        <taxon>Spermatophyta</taxon>
        <taxon>Magnoliopsida</taxon>
        <taxon>eudicotyledons</taxon>
        <taxon>Gunneridae</taxon>
        <taxon>Pentapetalae</taxon>
        <taxon>rosids</taxon>
        <taxon>malvids</taxon>
        <taxon>Brassicales</taxon>
        <taxon>Brassicaceae</taxon>
        <taxon>Brassiceae</taxon>
        <taxon>Brassica</taxon>
    </lineage>
</organism>
<dbReference type="AlphaFoldDB" id="A0A3P6BEB7"/>
<evidence type="ECO:0000259" key="5">
    <source>
        <dbReference type="PROSITE" id="PS50102"/>
    </source>
</evidence>
<dbReference type="Gramene" id="A07p31850.2_BraZ1">
    <property type="protein sequence ID" value="A07p31850.2_BraZ1.CDS"/>
    <property type="gene ID" value="A07g31850.2_BraZ1"/>
</dbReference>
<dbReference type="EMBL" id="LR031574">
    <property type="protein sequence ID" value="VDD00616.1"/>
    <property type="molecule type" value="Genomic_DNA"/>
</dbReference>
<dbReference type="SMART" id="SM00360">
    <property type="entry name" value="RRM"/>
    <property type="match status" value="1"/>
</dbReference>
<feature type="region of interest" description="Disordered" evidence="3">
    <location>
        <begin position="267"/>
        <end position="289"/>
    </location>
</feature>
<dbReference type="InterPro" id="IPR036312">
    <property type="entry name" value="Bifun_inhib/LTP/seed_sf"/>
</dbReference>
<dbReference type="Gene3D" id="3.30.70.330">
    <property type="match status" value="1"/>
</dbReference>
<dbReference type="Proteomes" id="UP000694005">
    <property type="component" value="Chromosome A07"/>
</dbReference>
<keyword evidence="4" id="KW-0732">Signal</keyword>
<dbReference type="PROSITE" id="PS50102">
    <property type="entry name" value="RRM"/>
    <property type="match status" value="1"/>
</dbReference>
<evidence type="ECO:0000313" key="7">
    <source>
        <dbReference type="EMBL" id="VDD00616.1"/>
    </source>
</evidence>
<dbReference type="SUPFAM" id="SSF54928">
    <property type="entry name" value="RNA-binding domain, RBD"/>
    <property type="match status" value="1"/>
</dbReference>
<evidence type="ECO:0000256" key="4">
    <source>
        <dbReference type="SAM" id="SignalP"/>
    </source>
</evidence>
<dbReference type="EMBL" id="LS974623">
    <property type="protein sequence ID" value="CAG7903541.1"/>
    <property type="molecule type" value="Genomic_DNA"/>
</dbReference>
<feature type="compositionally biased region" description="Basic and acidic residues" evidence="3">
    <location>
        <begin position="267"/>
        <end position="276"/>
    </location>
</feature>
<dbReference type="InterPro" id="IPR016140">
    <property type="entry name" value="Bifunc_inhib/LTP/seed_store"/>
</dbReference>
<evidence type="ECO:0000256" key="3">
    <source>
        <dbReference type="SAM" id="MobiDB-lite"/>
    </source>
</evidence>